<dbReference type="Proteomes" id="UP000095008">
    <property type="component" value="Unassembled WGS sequence"/>
</dbReference>
<dbReference type="InterPro" id="IPR012910">
    <property type="entry name" value="Plug_dom"/>
</dbReference>
<evidence type="ECO:0000256" key="3">
    <source>
        <dbReference type="ARBA" id="ARBA00022452"/>
    </source>
</evidence>
<evidence type="ECO:0000256" key="11">
    <source>
        <dbReference type="ARBA" id="ARBA00023237"/>
    </source>
</evidence>
<evidence type="ECO:0000256" key="10">
    <source>
        <dbReference type="ARBA" id="ARBA00023136"/>
    </source>
</evidence>
<evidence type="ECO:0000256" key="4">
    <source>
        <dbReference type="ARBA" id="ARBA00022496"/>
    </source>
</evidence>
<keyword evidence="4" id="KW-0410">Iron transport</keyword>
<dbReference type="RefSeq" id="WP_065975291.1">
    <property type="nucleotide sequence ID" value="NZ_JBAYOM010000043.1"/>
</dbReference>
<evidence type="ECO:0000259" key="15">
    <source>
        <dbReference type="Pfam" id="PF00593"/>
    </source>
</evidence>
<feature type="domain" description="TonB-dependent receptor plug" evidence="16">
    <location>
        <begin position="80"/>
        <end position="184"/>
    </location>
</feature>
<evidence type="ECO:0000256" key="13">
    <source>
        <dbReference type="RuleBase" id="RU003357"/>
    </source>
</evidence>
<evidence type="ECO:0000256" key="8">
    <source>
        <dbReference type="ARBA" id="ARBA00023065"/>
    </source>
</evidence>
<dbReference type="InterPro" id="IPR037066">
    <property type="entry name" value="Plug_dom_sf"/>
</dbReference>
<dbReference type="Gene3D" id="2.170.130.10">
    <property type="entry name" value="TonB-dependent receptor, plug domain"/>
    <property type="match status" value="1"/>
</dbReference>
<dbReference type="PROSITE" id="PS52016">
    <property type="entry name" value="TONB_DEPENDENT_REC_3"/>
    <property type="match status" value="1"/>
</dbReference>
<sequence>MYRKTNMRPLTLALAATGLLGLIPLAHAGVTAQTRSARVRHKTNQQSIAVGEVSSNVVTQSAYAQHTPELPKQKHIFKSGISSKVLGRKEIEAAGPGAGGAQMLNFAPGVSTLASYGTGAAKAQISIDGIKQGWGNPKGSEAAHSIAISFDGIPMNNPATGLWQSPQVNQPSIIQGIHVTYGPGNPENRWYNNIGGGIDFVPIQPTNKPGASIGMSYGSNDFKNIHFDVRTGNFDGFSAVLAGGVSSGNSFLGVPSGTSLLSPSGVVLPSNSYAWFFKIRKRFRRGDDSFGAYLAKGSAYKPYDIPVSAAAGTTINGFDYKTNKPIPGPLYSQQTSGFYNAAPYKIDSNSTWMFYNKLNVDIGAATWLHNDIWYRYGHRLHNRYVSYGVGAPNTNEYNDPHSETYGDKLWFDSKLPYNKLGFGGYFIKSRDNSKNAFYSQYAPYYATRFVPNDKYRSNFLDVTDVAAFFQDKIHPISSVDITPGVRVEQFQMNYTPFTTETFPESSQLYPKGNQAILPADSRSLSAVEPSVNISWRPIHHLALFAGYSEAYQTPAFGGGGGPFQAIPASSLSLEKGQNYQAGFKVHVAHDGYLHHFLFSANWYFTRFSNQYLPITLTNGDVINADGTSDYEGVNIYAVDNPLYWLHTFANLSFQKAYFSNYTVKGKSYDGLPVANVPDATFNIGAYTKSFVDGILLEPRIWVQYTGPQSLYDSITKSPSATAKLPSYTLLNLALHSKIPMHMAYFRNVGVDVDLLNVLGNRYNSYEYISSGGTYGPNTKGDLIGLPGAPRTFYVSLTANF</sequence>
<gene>
    <name evidence="17" type="ORF">A6M23_10160</name>
</gene>
<evidence type="ECO:0000256" key="12">
    <source>
        <dbReference type="PROSITE-ProRule" id="PRU01360"/>
    </source>
</evidence>
<dbReference type="InterPro" id="IPR036942">
    <property type="entry name" value="Beta-barrel_TonB_sf"/>
</dbReference>
<name>A0A1C2I8I4_ACITH</name>
<keyword evidence="9 13" id="KW-0798">TonB box</keyword>
<comment type="caution">
    <text evidence="17">The sequence shown here is derived from an EMBL/GenBank/DDBJ whole genome shotgun (WGS) entry which is preliminary data.</text>
</comment>
<keyword evidence="8" id="KW-0406">Ion transport</keyword>
<accession>A0A1C2I8I4</accession>
<evidence type="ECO:0000256" key="7">
    <source>
        <dbReference type="ARBA" id="ARBA00023004"/>
    </source>
</evidence>
<evidence type="ECO:0000256" key="5">
    <source>
        <dbReference type="ARBA" id="ARBA00022692"/>
    </source>
</evidence>
<evidence type="ECO:0000259" key="16">
    <source>
        <dbReference type="Pfam" id="PF07715"/>
    </source>
</evidence>
<evidence type="ECO:0000313" key="18">
    <source>
        <dbReference type="Proteomes" id="UP000095008"/>
    </source>
</evidence>
<dbReference type="GO" id="GO:0015344">
    <property type="term" value="F:siderophore uptake transmembrane transporter activity"/>
    <property type="evidence" value="ECO:0007669"/>
    <property type="project" value="TreeGrafter"/>
</dbReference>
<dbReference type="OrthoDB" id="5297155at2"/>
<protein>
    <submittedName>
        <fullName evidence="17">Uncharacterized protein</fullName>
    </submittedName>
</protein>
<evidence type="ECO:0000313" key="17">
    <source>
        <dbReference type="EMBL" id="OCX72305.1"/>
    </source>
</evidence>
<dbReference type="InterPro" id="IPR000531">
    <property type="entry name" value="Beta-barrel_TonB"/>
</dbReference>
<evidence type="ECO:0000256" key="9">
    <source>
        <dbReference type="ARBA" id="ARBA00023077"/>
    </source>
</evidence>
<keyword evidence="18" id="KW-1185">Reference proteome</keyword>
<feature type="chain" id="PRO_5008663402" evidence="14">
    <location>
        <begin position="29"/>
        <end position="800"/>
    </location>
</feature>
<dbReference type="Pfam" id="PF07715">
    <property type="entry name" value="Plug"/>
    <property type="match status" value="1"/>
</dbReference>
<feature type="domain" description="TonB-dependent receptor-like beta-barrel" evidence="15">
    <location>
        <begin position="308"/>
        <end position="739"/>
    </location>
</feature>
<comment type="subcellular location">
    <subcellularLocation>
        <location evidence="1 12">Cell outer membrane</location>
        <topology evidence="1 12">Multi-pass membrane protein</topology>
    </subcellularLocation>
</comment>
<feature type="signal peptide" evidence="14">
    <location>
        <begin position="1"/>
        <end position="28"/>
    </location>
</feature>
<evidence type="ECO:0000256" key="14">
    <source>
        <dbReference type="SAM" id="SignalP"/>
    </source>
</evidence>
<keyword evidence="2 12" id="KW-0813">Transport</keyword>
<evidence type="ECO:0000256" key="6">
    <source>
        <dbReference type="ARBA" id="ARBA00022729"/>
    </source>
</evidence>
<dbReference type="AlphaFoldDB" id="A0A1C2I8I4"/>
<evidence type="ECO:0000256" key="1">
    <source>
        <dbReference type="ARBA" id="ARBA00004571"/>
    </source>
</evidence>
<keyword evidence="7" id="KW-0408">Iron</keyword>
<reference evidence="17" key="1">
    <citation type="journal article" date="2016" name="Int. J. Mol. Sci.">
        <title>Comparative genomics of the extreme acidophile Acidithiobacillus thiooxidans reveals intraspecific divergence and niche adaptation.</title>
        <authorList>
            <person name="Zhang X."/>
            <person name="Feng X."/>
            <person name="Tao J."/>
            <person name="Ma L."/>
            <person name="Xiao Y."/>
            <person name="Liang Y."/>
            <person name="Liu X."/>
            <person name="Yin H."/>
        </authorList>
    </citation>
    <scope>NUCLEOTIDE SEQUENCE [LARGE SCALE GENOMIC DNA]</scope>
    <source>
        <strain evidence="17">DXS-W</strain>
    </source>
</reference>
<keyword evidence="3 12" id="KW-1134">Transmembrane beta strand</keyword>
<dbReference type="GO" id="GO:0009279">
    <property type="term" value="C:cell outer membrane"/>
    <property type="evidence" value="ECO:0007669"/>
    <property type="project" value="UniProtKB-SubCell"/>
</dbReference>
<dbReference type="Gene3D" id="2.40.170.20">
    <property type="entry name" value="TonB-dependent receptor, beta-barrel domain"/>
    <property type="match status" value="1"/>
</dbReference>
<keyword evidence="5 12" id="KW-0812">Transmembrane</keyword>
<dbReference type="SUPFAM" id="SSF56935">
    <property type="entry name" value="Porins"/>
    <property type="match status" value="1"/>
</dbReference>
<dbReference type="Pfam" id="PF00593">
    <property type="entry name" value="TonB_dep_Rec_b-barrel"/>
    <property type="match status" value="1"/>
</dbReference>
<keyword evidence="6 14" id="KW-0732">Signal</keyword>
<dbReference type="InterPro" id="IPR039426">
    <property type="entry name" value="TonB-dep_rcpt-like"/>
</dbReference>
<comment type="similarity">
    <text evidence="12 13">Belongs to the TonB-dependent receptor family.</text>
</comment>
<dbReference type="EMBL" id="LWRY01000113">
    <property type="protein sequence ID" value="OCX72305.1"/>
    <property type="molecule type" value="Genomic_DNA"/>
</dbReference>
<keyword evidence="10 12" id="KW-0472">Membrane</keyword>
<dbReference type="PANTHER" id="PTHR32552">
    <property type="entry name" value="FERRICHROME IRON RECEPTOR-RELATED"/>
    <property type="match status" value="1"/>
</dbReference>
<dbReference type="PANTHER" id="PTHR32552:SF68">
    <property type="entry name" value="FERRICHROME OUTER MEMBRANE TRANSPORTER_PHAGE RECEPTOR"/>
    <property type="match status" value="1"/>
</dbReference>
<evidence type="ECO:0000256" key="2">
    <source>
        <dbReference type="ARBA" id="ARBA00022448"/>
    </source>
</evidence>
<keyword evidence="11 12" id="KW-0998">Cell outer membrane</keyword>
<organism evidence="17 18">
    <name type="scientific">Acidithiobacillus thiooxidans</name>
    <name type="common">Thiobacillus thiooxidans</name>
    <dbReference type="NCBI Taxonomy" id="930"/>
    <lineage>
        <taxon>Bacteria</taxon>
        <taxon>Pseudomonadati</taxon>
        <taxon>Pseudomonadota</taxon>
        <taxon>Acidithiobacillia</taxon>
        <taxon>Acidithiobacillales</taxon>
        <taxon>Acidithiobacillaceae</taxon>
        <taxon>Acidithiobacillus</taxon>
    </lineage>
</organism>
<proteinExistence type="inferred from homology"/>